<gene>
    <name evidence="1" type="ORF">EV213_110129</name>
</gene>
<dbReference type="AlphaFoldDB" id="A0A4R6TZQ5"/>
<keyword evidence="2" id="KW-1185">Reference proteome</keyword>
<dbReference type="EMBL" id="SNYJ01000010">
    <property type="protein sequence ID" value="TDQ38382.1"/>
    <property type="molecule type" value="Genomic_DNA"/>
</dbReference>
<organism evidence="1 2">
    <name type="scientific">Aureibacillus halotolerans</name>
    <dbReference type="NCBI Taxonomy" id="1508390"/>
    <lineage>
        <taxon>Bacteria</taxon>
        <taxon>Bacillati</taxon>
        <taxon>Bacillota</taxon>
        <taxon>Bacilli</taxon>
        <taxon>Bacillales</taxon>
        <taxon>Bacillaceae</taxon>
        <taxon>Aureibacillus</taxon>
    </lineage>
</organism>
<sequence>MSEINWHQDDVTFETMREAEVWADSLSNEFYSRVINGYITPDNKIAYALSFYLASLDILIVHTQEILADNSYVYKVWVEEKE</sequence>
<evidence type="ECO:0000313" key="1">
    <source>
        <dbReference type="EMBL" id="TDQ38382.1"/>
    </source>
</evidence>
<protein>
    <submittedName>
        <fullName evidence="1">Uncharacterized protein</fullName>
    </submittedName>
</protein>
<dbReference type="Proteomes" id="UP000295632">
    <property type="component" value="Unassembled WGS sequence"/>
</dbReference>
<proteinExistence type="predicted"/>
<reference evidence="1 2" key="1">
    <citation type="submission" date="2019-03" db="EMBL/GenBank/DDBJ databases">
        <title>Genomic Encyclopedia of Type Strains, Phase IV (KMG-IV): sequencing the most valuable type-strain genomes for metagenomic binning, comparative biology and taxonomic classification.</title>
        <authorList>
            <person name="Goeker M."/>
        </authorList>
    </citation>
    <scope>NUCLEOTIDE SEQUENCE [LARGE SCALE GENOMIC DNA]</scope>
    <source>
        <strain evidence="1 2">DSM 28697</strain>
    </source>
</reference>
<accession>A0A4R6TZQ5</accession>
<evidence type="ECO:0000313" key="2">
    <source>
        <dbReference type="Proteomes" id="UP000295632"/>
    </source>
</evidence>
<name>A0A4R6TZQ5_9BACI</name>
<comment type="caution">
    <text evidence="1">The sequence shown here is derived from an EMBL/GenBank/DDBJ whole genome shotgun (WGS) entry which is preliminary data.</text>
</comment>